<protein>
    <recommendedName>
        <fullName evidence="4">Prenyltransferase</fullName>
    </recommendedName>
</protein>
<feature type="transmembrane region" description="Helical" evidence="1">
    <location>
        <begin position="43"/>
        <end position="64"/>
    </location>
</feature>
<proteinExistence type="predicted"/>
<dbReference type="AlphaFoldDB" id="A0A5C6RMI3"/>
<feature type="transmembrane region" description="Helical" evidence="1">
    <location>
        <begin position="136"/>
        <end position="156"/>
    </location>
</feature>
<dbReference type="OrthoDB" id="1467772at2"/>
<feature type="transmembrane region" description="Helical" evidence="1">
    <location>
        <begin position="162"/>
        <end position="184"/>
    </location>
</feature>
<gene>
    <name evidence="2" type="ORF">FRY97_13210</name>
</gene>
<name>A0A5C6RMI3_9BACT</name>
<sequence>MRALLKALLDLLLYSNIWIAVAAVAMAAQTQLLLAGRFMPTPLIGFIFFATLFLYAAHRIVGLARSRPFTADGRYAVIARFRSHIVFYALIAGLCAGIFALRLPLRLLGWSAAPCLVAALYVAPVWRGLRLRDLPFVKIFLIALAWSWITVALPAVEAGLSYAWPAHLMVLERAAFIFAITLPFDIRDMKVDAYNGVKTLPSALGARASQRLAGLALLLMFALAALNYYLNAYSLGQFAALTASAALSGVLVFYAEEGRPDYYYTGLLDGMMVVQFVFIALAG</sequence>
<dbReference type="EMBL" id="VOOR01000027">
    <property type="protein sequence ID" value="TXB62572.1"/>
    <property type="molecule type" value="Genomic_DNA"/>
</dbReference>
<dbReference type="RefSeq" id="WP_147168020.1">
    <property type="nucleotide sequence ID" value="NZ_VOOR01000027.1"/>
</dbReference>
<organism evidence="2 3">
    <name type="scientific">Phaeodactylibacter luteus</name>
    <dbReference type="NCBI Taxonomy" id="1564516"/>
    <lineage>
        <taxon>Bacteria</taxon>
        <taxon>Pseudomonadati</taxon>
        <taxon>Bacteroidota</taxon>
        <taxon>Saprospiria</taxon>
        <taxon>Saprospirales</taxon>
        <taxon>Haliscomenobacteraceae</taxon>
        <taxon>Phaeodactylibacter</taxon>
    </lineage>
</organism>
<evidence type="ECO:0008006" key="4">
    <source>
        <dbReference type="Google" id="ProtNLM"/>
    </source>
</evidence>
<evidence type="ECO:0000256" key="1">
    <source>
        <dbReference type="SAM" id="Phobius"/>
    </source>
</evidence>
<feature type="transmembrane region" description="Helical" evidence="1">
    <location>
        <begin position="85"/>
        <end position="101"/>
    </location>
</feature>
<reference evidence="2 3" key="1">
    <citation type="submission" date="2019-08" db="EMBL/GenBank/DDBJ databases">
        <title>Genome of Phaeodactylibacter luteus.</title>
        <authorList>
            <person name="Bowman J.P."/>
        </authorList>
    </citation>
    <scope>NUCLEOTIDE SEQUENCE [LARGE SCALE GENOMIC DNA]</scope>
    <source>
        <strain evidence="2 3">KCTC 42180</strain>
    </source>
</reference>
<accession>A0A5C6RMI3</accession>
<keyword evidence="1" id="KW-0472">Membrane</keyword>
<evidence type="ECO:0000313" key="3">
    <source>
        <dbReference type="Proteomes" id="UP000321580"/>
    </source>
</evidence>
<keyword evidence="1" id="KW-0812">Transmembrane</keyword>
<evidence type="ECO:0000313" key="2">
    <source>
        <dbReference type="EMBL" id="TXB62572.1"/>
    </source>
</evidence>
<keyword evidence="3" id="KW-1185">Reference proteome</keyword>
<dbReference type="Gene3D" id="1.20.120.1780">
    <property type="entry name" value="UbiA prenyltransferase"/>
    <property type="match status" value="1"/>
</dbReference>
<dbReference type="Proteomes" id="UP000321580">
    <property type="component" value="Unassembled WGS sequence"/>
</dbReference>
<comment type="caution">
    <text evidence="2">The sequence shown here is derived from an EMBL/GenBank/DDBJ whole genome shotgun (WGS) entry which is preliminary data.</text>
</comment>
<keyword evidence="1" id="KW-1133">Transmembrane helix</keyword>
<feature type="transmembrane region" description="Helical" evidence="1">
    <location>
        <begin position="236"/>
        <end position="255"/>
    </location>
</feature>
<feature type="transmembrane region" description="Helical" evidence="1">
    <location>
        <begin position="107"/>
        <end position="129"/>
    </location>
</feature>
<feature type="transmembrane region" description="Helical" evidence="1">
    <location>
        <begin position="212"/>
        <end position="230"/>
    </location>
</feature>
<feature type="transmembrane region" description="Helical" evidence="1">
    <location>
        <begin position="262"/>
        <end position="282"/>
    </location>
</feature>